<proteinExistence type="predicted"/>
<keyword evidence="2" id="KW-1185">Reference proteome</keyword>
<dbReference type="Proteomes" id="UP000032141">
    <property type="component" value="Chromosome C2"/>
</dbReference>
<dbReference type="HOGENOM" id="CLU_1248119_0_0_1"/>
<sequence>MDEPSQSNHHGGHVFAVLLRSMCRWNGGVGTSSHLVGLRTLPRSKLDCSDFAGVLRLERMSRAELVGTTEELLSISRIHGDEPNGETCLHLTRVIWFRATPPTVTFLEVRNKIRELKVANRKEIRSKHQIISKKRGTNVSTALAVSIHGGISRTREMWNEILKIGPSPTKNQGGLLRLEVQTLSQQSKERTEARLSSQQLAVVYKEGIKQLHGITHGVSIPD</sequence>
<evidence type="ECO:0000313" key="1">
    <source>
        <dbReference type="EnsemblPlants" id="Bo2g108990.1"/>
    </source>
</evidence>
<protein>
    <submittedName>
        <fullName evidence="1">Uncharacterized protein</fullName>
    </submittedName>
</protein>
<name>A0A0D3AT31_BRAOL</name>
<accession>A0A0D3AT31</accession>
<reference evidence="1" key="2">
    <citation type="submission" date="2015-03" db="UniProtKB">
        <authorList>
            <consortium name="EnsemblPlants"/>
        </authorList>
    </citation>
    <scope>IDENTIFICATION</scope>
</reference>
<dbReference type="Gramene" id="Bo2g108990.1">
    <property type="protein sequence ID" value="Bo2g108990.1"/>
    <property type="gene ID" value="Bo2g108990"/>
</dbReference>
<evidence type="ECO:0000313" key="2">
    <source>
        <dbReference type="Proteomes" id="UP000032141"/>
    </source>
</evidence>
<dbReference type="AlphaFoldDB" id="A0A0D3AT31"/>
<reference evidence="1 2" key="1">
    <citation type="journal article" date="2014" name="Genome Biol.">
        <title>Transcriptome and methylome profiling reveals relics of genome dominance in the mesopolyploid Brassica oleracea.</title>
        <authorList>
            <person name="Parkin I.A."/>
            <person name="Koh C."/>
            <person name="Tang H."/>
            <person name="Robinson S.J."/>
            <person name="Kagale S."/>
            <person name="Clarke W.E."/>
            <person name="Town C.D."/>
            <person name="Nixon J."/>
            <person name="Krishnakumar V."/>
            <person name="Bidwell S.L."/>
            <person name="Denoeud F."/>
            <person name="Belcram H."/>
            <person name="Links M.G."/>
            <person name="Just J."/>
            <person name="Clarke C."/>
            <person name="Bender T."/>
            <person name="Huebert T."/>
            <person name="Mason A.S."/>
            <person name="Pires J.C."/>
            <person name="Barker G."/>
            <person name="Moore J."/>
            <person name="Walley P.G."/>
            <person name="Manoli S."/>
            <person name="Batley J."/>
            <person name="Edwards D."/>
            <person name="Nelson M.N."/>
            <person name="Wang X."/>
            <person name="Paterson A.H."/>
            <person name="King G."/>
            <person name="Bancroft I."/>
            <person name="Chalhoub B."/>
            <person name="Sharpe A.G."/>
        </authorList>
    </citation>
    <scope>NUCLEOTIDE SEQUENCE</scope>
    <source>
        <strain evidence="1 2">cv. TO1000</strain>
    </source>
</reference>
<dbReference type="EnsemblPlants" id="Bo2g108990.1">
    <property type="protein sequence ID" value="Bo2g108990.1"/>
    <property type="gene ID" value="Bo2g108990"/>
</dbReference>
<organism evidence="1 2">
    <name type="scientific">Brassica oleracea var. oleracea</name>
    <dbReference type="NCBI Taxonomy" id="109376"/>
    <lineage>
        <taxon>Eukaryota</taxon>
        <taxon>Viridiplantae</taxon>
        <taxon>Streptophyta</taxon>
        <taxon>Embryophyta</taxon>
        <taxon>Tracheophyta</taxon>
        <taxon>Spermatophyta</taxon>
        <taxon>Magnoliopsida</taxon>
        <taxon>eudicotyledons</taxon>
        <taxon>Gunneridae</taxon>
        <taxon>Pentapetalae</taxon>
        <taxon>rosids</taxon>
        <taxon>malvids</taxon>
        <taxon>Brassicales</taxon>
        <taxon>Brassicaceae</taxon>
        <taxon>Brassiceae</taxon>
        <taxon>Brassica</taxon>
    </lineage>
</organism>